<dbReference type="InterPro" id="IPR050814">
    <property type="entry name" value="Myo-inositol_Transporter"/>
</dbReference>
<dbReference type="RefSeq" id="WP_175490681.1">
    <property type="nucleotide sequence ID" value="NZ_FOTS01000068.1"/>
</dbReference>
<dbReference type="Proteomes" id="UP000199520">
    <property type="component" value="Unassembled WGS sequence"/>
</dbReference>
<dbReference type="Gene3D" id="1.20.1250.20">
    <property type="entry name" value="MFS general substrate transporter like domains"/>
    <property type="match status" value="1"/>
</dbReference>
<dbReference type="InterPro" id="IPR005828">
    <property type="entry name" value="MFS_sugar_transport-like"/>
</dbReference>
<dbReference type="EMBL" id="FOTS01000068">
    <property type="protein sequence ID" value="SFM29381.1"/>
    <property type="molecule type" value="Genomic_DNA"/>
</dbReference>
<reference evidence="13" key="1">
    <citation type="submission" date="2016-10" db="EMBL/GenBank/DDBJ databases">
        <authorList>
            <person name="Varghese N."/>
            <person name="Submissions S."/>
        </authorList>
    </citation>
    <scope>NUCLEOTIDE SEQUENCE [LARGE SCALE GENOMIC DNA]</scope>
    <source>
        <strain evidence="13">DSM 13327</strain>
    </source>
</reference>
<evidence type="ECO:0000256" key="8">
    <source>
        <dbReference type="ARBA" id="ARBA00023136"/>
    </source>
</evidence>
<feature type="transmembrane region" description="Helical" evidence="10">
    <location>
        <begin position="324"/>
        <end position="345"/>
    </location>
</feature>
<dbReference type="InterPro" id="IPR020846">
    <property type="entry name" value="MFS_dom"/>
</dbReference>
<feature type="transmembrane region" description="Helical" evidence="10">
    <location>
        <begin position="108"/>
        <end position="129"/>
    </location>
</feature>
<dbReference type="FunFam" id="1.20.1250.20:FF:000218">
    <property type="entry name" value="facilitated trehalose transporter Tret1"/>
    <property type="match status" value="1"/>
</dbReference>
<evidence type="ECO:0000313" key="13">
    <source>
        <dbReference type="Proteomes" id="UP000199520"/>
    </source>
</evidence>
<evidence type="ECO:0000256" key="7">
    <source>
        <dbReference type="ARBA" id="ARBA00022989"/>
    </source>
</evidence>
<dbReference type="InterPro" id="IPR005829">
    <property type="entry name" value="Sugar_transporter_CS"/>
</dbReference>
<comment type="similarity">
    <text evidence="2 9">Belongs to the major facilitator superfamily. Sugar transporter (TC 2.A.1.1) family.</text>
</comment>
<feature type="transmembrane region" description="Helical" evidence="10">
    <location>
        <begin position="12"/>
        <end position="39"/>
    </location>
</feature>
<feature type="transmembrane region" description="Helical" evidence="10">
    <location>
        <begin position="351"/>
        <end position="377"/>
    </location>
</feature>
<evidence type="ECO:0000256" key="5">
    <source>
        <dbReference type="ARBA" id="ARBA00022597"/>
    </source>
</evidence>
<dbReference type="PROSITE" id="PS00217">
    <property type="entry name" value="SUGAR_TRANSPORT_2"/>
    <property type="match status" value="1"/>
</dbReference>
<comment type="subcellular location">
    <subcellularLocation>
        <location evidence="1">Cell membrane</location>
        <topology evidence="1">Multi-pass membrane protein</topology>
    </subcellularLocation>
</comment>
<dbReference type="PROSITE" id="PS50850">
    <property type="entry name" value="MFS"/>
    <property type="match status" value="1"/>
</dbReference>
<dbReference type="NCBIfam" id="TIGR00879">
    <property type="entry name" value="SP"/>
    <property type="match status" value="1"/>
</dbReference>
<protein>
    <submittedName>
        <fullName evidence="12">MFS transporter, SP family, major inositol transporter</fullName>
    </submittedName>
</protein>
<evidence type="ECO:0000256" key="1">
    <source>
        <dbReference type="ARBA" id="ARBA00004651"/>
    </source>
</evidence>
<evidence type="ECO:0000259" key="11">
    <source>
        <dbReference type="PROSITE" id="PS50850"/>
    </source>
</evidence>
<dbReference type="GO" id="GO:0022857">
    <property type="term" value="F:transmembrane transporter activity"/>
    <property type="evidence" value="ECO:0007669"/>
    <property type="project" value="InterPro"/>
</dbReference>
<gene>
    <name evidence="12" type="ORF">SAMN04490355_106816</name>
</gene>
<name>A0A1I4PN85_9FIRM</name>
<keyword evidence="3 9" id="KW-0813">Transport</keyword>
<evidence type="ECO:0000256" key="10">
    <source>
        <dbReference type="SAM" id="Phobius"/>
    </source>
</evidence>
<evidence type="ECO:0000256" key="2">
    <source>
        <dbReference type="ARBA" id="ARBA00010992"/>
    </source>
</evidence>
<feature type="transmembrane region" description="Helical" evidence="10">
    <location>
        <begin position="83"/>
        <end position="102"/>
    </location>
</feature>
<evidence type="ECO:0000256" key="9">
    <source>
        <dbReference type="RuleBase" id="RU003346"/>
    </source>
</evidence>
<evidence type="ECO:0000256" key="6">
    <source>
        <dbReference type="ARBA" id="ARBA00022692"/>
    </source>
</evidence>
<keyword evidence="6 10" id="KW-0812">Transmembrane</keyword>
<dbReference type="PANTHER" id="PTHR48020:SF12">
    <property type="entry name" value="PROTON MYO-INOSITOL COTRANSPORTER"/>
    <property type="match status" value="1"/>
</dbReference>
<feature type="transmembrane region" description="Helical" evidence="10">
    <location>
        <begin position="51"/>
        <end position="71"/>
    </location>
</feature>
<dbReference type="GO" id="GO:0005886">
    <property type="term" value="C:plasma membrane"/>
    <property type="evidence" value="ECO:0007669"/>
    <property type="project" value="UniProtKB-SubCell"/>
</dbReference>
<feature type="transmembrane region" description="Helical" evidence="10">
    <location>
        <begin position="253"/>
        <end position="271"/>
    </location>
</feature>
<sequence length="464" mass="50809">MNTNEKPLCSKLTSISLISTLGGLLFGLDTGVINGALPFMSAADQLNLTPALEGAVTSSLLLGAAFGSVVGGHLSDRFGRRKALIGLAILFFGATMGCTLSPTAHVMILFRFLLGLAVGGASVTVPTYLAELSPRDGRGRLVTRNELMIVTGQFLAFLFNAIFGVLLGHTGHVWRYMLGIAAIPAIFLFFGMLRMPESPRWLVVKGKISEALNVLVQVREKETAIAELNEIQDNIKEQSHLSKVTYKDLMEPWVFRIVLIGIGIGIVQQITGVNSINYYGTQILRESGFTMQAALIANTANGVISVTAVLIGIWLLGRVSRRSIFLVGLITTSLVQCLIGILSMTLSEYSFFPWIILLLMVTFMAFFQGCIGPLTWLMMAEIFPARFKGLGMGIAVFCSWIMNFVVGLTFPILLSAFGLSMVFFGFSICGFLSIVFVYKYVPETKGRSLEQIEHYFRNFKKVIE</sequence>
<evidence type="ECO:0000256" key="4">
    <source>
        <dbReference type="ARBA" id="ARBA00022475"/>
    </source>
</evidence>
<dbReference type="PRINTS" id="PR00171">
    <property type="entry name" value="SUGRTRNSPORT"/>
</dbReference>
<organism evidence="12 13">
    <name type="scientific">Pelosinus propionicus DSM 13327</name>
    <dbReference type="NCBI Taxonomy" id="1123291"/>
    <lineage>
        <taxon>Bacteria</taxon>
        <taxon>Bacillati</taxon>
        <taxon>Bacillota</taxon>
        <taxon>Negativicutes</taxon>
        <taxon>Selenomonadales</taxon>
        <taxon>Sporomusaceae</taxon>
        <taxon>Pelosinus</taxon>
    </lineage>
</organism>
<keyword evidence="5" id="KW-0762">Sugar transport</keyword>
<keyword evidence="7 10" id="KW-1133">Transmembrane helix</keyword>
<dbReference type="InterPro" id="IPR047984">
    <property type="entry name" value="XylE-like"/>
</dbReference>
<dbReference type="InterPro" id="IPR003663">
    <property type="entry name" value="Sugar/inositol_transpt"/>
</dbReference>
<proteinExistence type="inferred from homology"/>
<dbReference type="SUPFAM" id="SSF103473">
    <property type="entry name" value="MFS general substrate transporter"/>
    <property type="match status" value="1"/>
</dbReference>
<feature type="transmembrane region" description="Helical" evidence="10">
    <location>
        <begin position="389"/>
        <end position="410"/>
    </location>
</feature>
<dbReference type="AlphaFoldDB" id="A0A1I4PN85"/>
<feature type="transmembrane region" description="Helical" evidence="10">
    <location>
        <begin position="173"/>
        <end position="193"/>
    </location>
</feature>
<dbReference type="PANTHER" id="PTHR48020">
    <property type="entry name" value="PROTON MYO-INOSITOL COTRANSPORTER"/>
    <property type="match status" value="1"/>
</dbReference>
<keyword evidence="8 10" id="KW-0472">Membrane</keyword>
<dbReference type="InterPro" id="IPR036259">
    <property type="entry name" value="MFS_trans_sf"/>
</dbReference>
<dbReference type="CDD" id="cd17359">
    <property type="entry name" value="MFS_XylE_like"/>
    <property type="match status" value="1"/>
</dbReference>
<keyword evidence="4" id="KW-1003">Cell membrane</keyword>
<feature type="transmembrane region" description="Helical" evidence="10">
    <location>
        <begin position="149"/>
        <end position="167"/>
    </location>
</feature>
<dbReference type="STRING" id="1123291.SAMN04490355_106816"/>
<feature type="domain" description="Major facilitator superfamily (MFS) profile" evidence="11">
    <location>
        <begin position="15"/>
        <end position="445"/>
    </location>
</feature>
<accession>A0A1I4PN85</accession>
<dbReference type="Pfam" id="PF00083">
    <property type="entry name" value="Sugar_tr"/>
    <property type="match status" value="1"/>
</dbReference>
<evidence type="ECO:0000313" key="12">
    <source>
        <dbReference type="EMBL" id="SFM29381.1"/>
    </source>
</evidence>
<evidence type="ECO:0000256" key="3">
    <source>
        <dbReference type="ARBA" id="ARBA00022448"/>
    </source>
</evidence>
<keyword evidence="13" id="KW-1185">Reference proteome</keyword>
<feature type="transmembrane region" description="Helical" evidence="10">
    <location>
        <begin position="291"/>
        <end position="317"/>
    </location>
</feature>
<feature type="transmembrane region" description="Helical" evidence="10">
    <location>
        <begin position="416"/>
        <end position="438"/>
    </location>
</feature>